<keyword evidence="3" id="KW-1185">Reference proteome</keyword>
<dbReference type="PANTHER" id="PTHR43657">
    <property type="entry name" value="TRYPTOPHAN RNA-BINDING ATTENUATOR PROTEIN-LIKE PROTEIN"/>
    <property type="match status" value="1"/>
</dbReference>
<dbReference type="PANTHER" id="PTHR43657:SF1">
    <property type="entry name" value="ALTERED INHERITANCE OF MITOCHONDRIA PROTEIN 24, MITOCHONDRIAL"/>
    <property type="match status" value="1"/>
</dbReference>
<sequence>MWSASQSSPKQESMMPLAVGRELQPKLHSGMAVWSNAPAPNSKYNITGGEYSQVLELDVHPGESITCEPGSMAYMTPDLAPDVDVGGCDQGLKRCCCAGESLFRLHFVNETDEVQQVGLTPNFPAKIVPVDLAKYDGMVFNRGAFLAALGSDWSVDIKRVRSMATCCCGGQGLFMNTLHGSGTVFLAAGGTVMRKELKEGEQLVVEQNTVLAFEHTVDLDIRKTGGFLVCCCGGMGLFNAVLTGPGGLPRKSGVVAKTEVAAVDLRQSERIRTVTREEQSEGATQCDSTYRNAHTHQAWIECSDAEAVQCWALYRSRSQHGHLAGKLRRQHLGNHAIPVYAWRRQPHPPLAFTWQSTLKPQHTCAEAQARIPSAPYTGRPRPAWAKAQAEIRQPDARSDAAVQAKPAGVVVEARSDAAVQAKEDRSDAAQVEPAWRDGLATSDVAVQAPDPCPTQCGVSWHVPRARSDAAAQAPAWQAEAPSSASRFPQRGVSWGAPHARSDASVQATPACQTEASSLGSCFTQRGVSWGGPRAGRDASIQATPRSLSSSPEPRCRRDASWSPSYASYTTATQTKPAWQDEATPWAVASSPEPRCRRDAPWSPSHASYTTATQTKPAWQDEATPWAVASSPEPRWRRDAPWSPSHAAASTEACSKQAEDALSRMGQALARARTFASKQPSGSMPCGPTSPFAPMASQSPPAAPPPAPPPPPQPPPPPLPPPPPPPPALREMSLEGAEHEMDRLLAAKPQGIREPAAPQTSEQRRASLQTEMRQLSDVPVTYAELLAARRWMVPQPEQECATHRPEAKPPAPSGPAPVRRWRRRDTLITSPSPSGDAHPKGPCHQSLGADQKASASSEPPLTQEGDSSADASQPQGERGEVEIQNEDTDCHEMDLSEFEQKRLQIVIQREQDLSPARELSDGHEADIASGAIEKMLPKGQNAFCPTSEAETVAPEQPTSQENLEDLPPDEAQGESPPAEAELTFEAGQEGTVSGCDQSEARASVELEPSSEISDAQAPLTARCNRAVPGYSGYIPGKAPEESNMGKRFAAANEHGLKTMRGEVQQTQDSRLKCRDPKGNIPGYSGHIPGKVEDSYGATWRNANTRAHSASYPLQTPRTSRGEVRPGEWVMDGRPVTSPLPHHKGPVMPRPGLGNAVAAVPGYSGYVPGKHAENVIGARFKAANALAAASEKLDAAWKHAEPSLARKGNGAAQGKAVPGYAGYVHGVRPEPDVCGMPFKAASKHADEVRLRTRDAAKAKQEEKRTPPAKETKEAATPQKSCKSSRASDCSAASATSKRTGSRCESRRGTLTNGKAGKASSC</sequence>
<feature type="compositionally biased region" description="Basic and acidic residues" evidence="1">
    <location>
        <begin position="731"/>
        <end position="744"/>
    </location>
</feature>
<feature type="region of interest" description="Disordered" evidence="1">
    <location>
        <begin position="1060"/>
        <end position="1088"/>
    </location>
</feature>
<dbReference type="InterPro" id="IPR002838">
    <property type="entry name" value="AIM24"/>
</dbReference>
<feature type="compositionally biased region" description="Pro residues" evidence="1">
    <location>
        <begin position="700"/>
        <end position="727"/>
    </location>
</feature>
<feature type="compositionally biased region" description="Polar residues" evidence="1">
    <location>
        <begin position="604"/>
        <end position="616"/>
    </location>
</feature>
<feature type="region of interest" description="Disordered" evidence="1">
    <location>
        <begin position="469"/>
        <end position="508"/>
    </location>
</feature>
<reference evidence="2" key="1">
    <citation type="submission" date="2023-08" db="EMBL/GenBank/DDBJ databases">
        <authorList>
            <person name="Chen Y."/>
            <person name="Shah S."/>
            <person name="Dougan E. K."/>
            <person name="Thang M."/>
            <person name="Chan C."/>
        </authorList>
    </citation>
    <scope>NUCLEOTIDE SEQUENCE</scope>
</reference>
<evidence type="ECO:0008006" key="4">
    <source>
        <dbReference type="Google" id="ProtNLM"/>
    </source>
</evidence>
<dbReference type="InterPro" id="IPR016031">
    <property type="entry name" value="Trp_RNA-bd_attenuator-like_dom"/>
</dbReference>
<proteinExistence type="predicted"/>
<accession>A0AA36HXD4</accession>
<feature type="compositionally biased region" description="Polar residues" evidence="1">
    <location>
        <begin position="1107"/>
        <end position="1117"/>
    </location>
</feature>
<organism evidence="2 3">
    <name type="scientific">Effrenium voratum</name>
    <dbReference type="NCBI Taxonomy" id="2562239"/>
    <lineage>
        <taxon>Eukaryota</taxon>
        <taxon>Sar</taxon>
        <taxon>Alveolata</taxon>
        <taxon>Dinophyceae</taxon>
        <taxon>Suessiales</taxon>
        <taxon>Symbiodiniaceae</taxon>
        <taxon>Effrenium</taxon>
    </lineage>
</organism>
<evidence type="ECO:0000313" key="2">
    <source>
        <dbReference type="EMBL" id="CAJ1376342.1"/>
    </source>
</evidence>
<feature type="compositionally biased region" description="Polar residues" evidence="1">
    <location>
        <begin position="540"/>
        <end position="551"/>
    </location>
</feature>
<gene>
    <name evidence="2" type="ORF">EVOR1521_LOCUS5432</name>
</gene>
<feature type="compositionally biased region" description="Polar residues" evidence="1">
    <location>
        <begin position="757"/>
        <end position="772"/>
    </location>
</feature>
<dbReference type="SUPFAM" id="SSF51219">
    <property type="entry name" value="TRAP-like"/>
    <property type="match status" value="1"/>
</dbReference>
<dbReference type="EMBL" id="CAUJNA010000386">
    <property type="protein sequence ID" value="CAJ1376342.1"/>
    <property type="molecule type" value="Genomic_DNA"/>
</dbReference>
<feature type="region of interest" description="Disordered" evidence="1">
    <location>
        <begin position="1107"/>
        <end position="1127"/>
    </location>
</feature>
<evidence type="ECO:0000313" key="3">
    <source>
        <dbReference type="Proteomes" id="UP001178507"/>
    </source>
</evidence>
<dbReference type="Proteomes" id="UP001178507">
    <property type="component" value="Unassembled WGS sequence"/>
</dbReference>
<feature type="compositionally biased region" description="Polar residues" evidence="1">
    <location>
        <begin position="561"/>
        <end position="576"/>
    </location>
</feature>
<feature type="region of interest" description="Disordered" evidence="1">
    <location>
        <begin position="911"/>
        <end position="1017"/>
    </location>
</feature>
<dbReference type="Pfam" id="PF01987">
    <property type="entry name" value="AIM24"/>
    <property type="match status" value="1"/>
</dbReference>
<dbReference type="InterPro" id="IPR036983">
    <property type="entry name" value="AIM24_sf"/>
</dbReference>
<evidence type="ECO:0000256" key="1">
    <source>
        <dbReference type="SAM" id="MobiDB-lite"/>
    </source>
</evidence>
<feature type="compositionally biased region" description="Polar residues" evidence="1">
    <location>
        <begin position="852"/>
        <end position="874"/>
    </location>
</feature>
<feature type="region of interest" description="Disordered" evidence="1">
    <location>
        <begin position="795"/>
        <end position="895"/>
    </location>
</feature>
<name>A0AA36HXD4_9DINO</name>
<feature type="compositionally biased region" description="Basic and acidic residues" evidence="1">
    <location>
        <begin position="1251"/>
        <end position="1271"/>
    </location>
</feature>
<protein>
    <recommendedName>
        <fullName evidence="4">Altered inheritance of mitochondria protein 24, mitochondrial</fullName>
    </recommendedName>
</protein>
<feature type="region of interest" description="Disordered" evidence="1">
    <location>
        <begin position="522"/>
        <end position="776"/>
    </location>
</feature>
<feature type="compositionally biased region" description="Low complexity" evidence="1">
    <location>
        <begin position="1277"/>
        <end position="1295"/>
    </location>
</feature>
<feature type="compositionally biased region" description="Low complexity" evidence="1">
    <location>
        <begin position="469"/>
        <end position="485"/>
    </location>
</feature>
<comment type="caution">
    <text evidence="2">The sequence shown here is derived from an EMBL/GenBank/DDBJ whole genome shotgun (WGS) entry which is preliminary data.</text>
</comment>
<feature type="compositionally biased region" description="Acidic residues" evidence="1">
    <location>
        <begin position="961"/>
        <end position="971"/>
    </location>
</feature>
<feature type="region of interest" description="Disordered" evidence="1">
    <location>
        <begin position="1251"/>
        <end position="1319"/>
    </location>
</feature>
<dbReference type="Gene3D" id="3.60.160.10">
    <property type="entry name" value="Mitochondrial biogenesis AIM24"/>
    <property type="match status" value="1"/>
</dbReference>